<feature type="transmembrane region" description="Helical" evidence="8">
    <location>
        <begin position="139"/>
        <end position="160"/>
    </location>
</feature>
<gene>
    <name evidence="10" type="ORF">SAMN02745157_3284</name>
</gene>
<dbReference type="InterPro" id="IPR035906">
    <property type="entry name" value="MetI-like_sf"/>
</dbReference>
<comment type="subcellular location">
    <subcellularLocation>
        <location evidence="1 8">Cell membrane</location>
        <topology evidence="1 8">Multi-pass membrane protein</topology>
    </subcellularLocation>
</comment>
<dbReference type="STRING" id="1122133.SAMN02745157_3284"/>
<keyword evidence="11" id="KW-1185">Reference proteome</keyword>
<evidence type="ECO:0000256" key="3">
    <source>
        <dbReference type="ARBA" id="ARBA00022448"/>
    </source>
</evidence>
<dbReference type="GO" id="GO:0055085">
    <property type="term" value="P:transmembrane transport"/>
    <property type="evidence" value="ECO:0007669"/>
    <property type="project" value="InterPro"/>
</dbReference>
<evidence type="ECO:0000256" key="8">
    <source>
        <dbReference type="RuleBase" id="RU363032"/>
    </source>
</evidence>
<dbReference type="PANTHER" id="PTHR42929">
    <property type="entry name" value="INNER MEMBRANE ABC TRANSPORTER PERMEASE PROTEIN YDCU-RELATED-RELATED"/>
    <property type="match status" value="1"/>
</dbReference>
<protein>
    <submittedName>
        <fullName evidence="10">Putative spermidine/putrescine transport system permease protein</fullName>
    </submittedName>
</protein>
<evidence type="ECO:0000313" key="10">
    <source>
        <dbReference type="EMBL" id="SHF98853.1"/>
    </source>
</evidence>
<proteinExistence type="inferred from homology"/>
<dbReference type="PANTHER" id="PTHR42929:SF5">
    <property type="entry name" value="ABC TRANSPORTER PERMEASE PROTEIN"/>
    <property type="match status" value="1"/>
</dbReference>
<dbReference type="PROSITE" id="PS50928">
    <property type="entry name" value="ABC_TM1"/>
    <property type="match status" value="1"/>
</dbReference>
<evidence type="ECO:0000256" key="5">
    <source>
        <dbReference type="ARBA" id="ARBA00022692"/>
    </source>
</evidence>
<dbReference type="Proteomes" id="UP000184485">
    <property type="component" value="Unassembled WGS sequence"/>
</dbReference>
<evidence type="ECO:0000256" key="4">
    <source>
        <dbReference type="ARBA" id="ARBA00022475"/>
    </source>
</evidence>
<reference evidence="10 11" key="1">
    <citation type="submission" date="2016-11" db="EMBL/GenBank/DDBJ databases">
        <authorList>
            <person name="Jaros S."/>
            <person name="Januszkiewicz K."/>
            <person name="Wedrychowicz H."/>
        </authorList>
    </citation>
    <scope>NUCLEOTIDE SEQUENCE [LARGE SCALE GENOMIC DNA]</scope>
    <source>
        <strain evidence="10 11">DSM 19436</strain>
    </source>
</reference>
<dbReference type="Pfam" id="PF00528">
    <property type="entry name" value="BPD_transp_1"/>
    <property type="match status" value="1"/>
</dbReference>
<organism evidence="10 11">
    <name type="scientific">Kaistia soli DSM 19436</name>
    <dbReference type="NCBI Taxonomy" id="1122133"/>
    <lineage>
        <taxon>Bacteria</taxon>
        <taxon>Pseudomonadati</taxon>
        <taxon>Pseudomonadota</taxon>
        <taxon>Alphaproteobacteria</taxon>
        <taxon>Hyphomicrobiales</taxon>
        <taxon>Kaistiaceae</taxon>
        <taxon>Kaistia</taxon>
    </lineage>
</organism>
<dbReference type="RefSeq" id="WP_084527417.1">
    <property type="nucleotide sequence ID" value="NZ_FQUP01000003.1"/>
</dbReference>
<dbReference type="GO" id="GO:0005886">
    <property type="term" value="C:plasma membrane"/>
    <property type="evidence" value="ECO:0007669"/>
    <property type="project" value="UniProtKB-SubCell"/>
</dbReference>
<dbReference type="AlphaFoldDB" id="A0A1M5G539"/>
<dbReference type="CDD" id="cd06261">
    <property type="entry name" value="TM_PBP2"/>
    <property type="match status" value="1"/>
</dbReference>
<feature type="transmembrane region" description="Helical" evidence="8">
    <location>
        <begin position="172"/>
        <end position="198"/>
    </location>
</feature>
<name>A0A1M5G539_9HYPH</name>
<keyword evidence="5 8" id="KW-0812">Transmembrane</keyword>
<sequence>MSVTGGRIALRRPAFSVAEAFGGFRLWWLVLPAFLFFLAFFLVPLVSLLAISFNKTVPGVVTLTTAFTLDNFERIFTRSIYYSSILRSIGIGIVVAAIALILGYPLAYLIAKTEHPGRNTLLMILVLSSMQLDMVIRMYGLMVLMGDTGLINSALIWAGLIHEPLPLMYNTFGVVVGLVQVTLPFMVLSLIGIIRAIHPSLEEAARSLGASRAEAFRKVVLPLSMPGILAGSLLVFALSISSYVVPALMGGWKVMVLPIHIYQQIAESGRWQFGAAVAAVLFVTSLIAVFVYHRAAVWTSGGRT</sequence>
<feature type="transmembrane region" description="Helical" evidence="8">
    <location>
        <begin position="84"/>
        <end position="110"/>
    </location>
</feature>
<feature type="transmembrane region" description="Helical" evidence="8">
    <location>
        <begin position="219"/>
        <end position="237"/>
    </location>
</feature>
<evidence type="ECO:0000256" key="1">
    <source>
        <dbReference type="ARBA" id="ARBA00004651"/>
    </source>
</evidence>
<dbReference type="EMBL" id="FQUP01000003">
    <property type="protein sequence ID" value="SHF98853.1"/>
    <property type="molecule type" value="Genomic_DNA"/>
</dbReference>
<evidence type="ECO:0000313" key="11">
    <source>
        <dbReference type="Proteomes" id="UP000184485"/>
    </source>
</evidence>
<evidence type="ECO:0000256" key="2">
    <source>
        <dbReference type="ARBA" id="ARBA00007069"/>
    </source>
</evidence>
<evidence type="ECO:0000259" key="9">
    <source>
        <dbReference type="PROSITE" id="PS50928"/>
    </source>
</evidence>
<feature type="transmembrane region" description="Helical" evidence="8">
    <location>
        <begin position="273"/>
        <end position="293"/>
    </location>
</feature>
<comment type="similarity">
    <text evidence="2">Belongs to the binding-protein-dependent transport system permease family. CysTW subfamily.</text>
</comment>
<accession>A0A1M5G539</accession>
<evidence type="ECO:0000256" key="6">
    <source>
        <dbReference type="ARBA" id="ARBA00022989"/>
    </source>
</evidence>
<keyword evidence="6 8" id="KW-1133">Transmembrane helix</keyword>
<dbReference type="OrthoDB" id="9807047at2"/>
<keyword evidence="4" id="KW-1003">Cell membrane</keyword>
<feature type="domain" description="ABC transmembrane type-1" evidence="9">
    <location>
        <begin position="85"/>
        <end position="292"/>
    </location>
</feature>
<keyword evidence="7 8" id="KW-0472">Membrane</keyword>
<dbReference type="InterPro" id="IPR000515">
    <property type="entry name" value="MetI-like"/>
</dbReference>
<feature type="transmembrane region" description="Helical" evidence="8">
    <location>
        <begin position="26"/>
        <end position="51"/>
    </location>
</feature>
<keyword evidence="3 8" id="KW-0813">Transport</keyword>
<dbReference type="Gene3D" id="1.10.3720.10">
    <property type="entry name" value="MetI-like"/>
    <property type="match status" value="1"/>
</dbReference>
<evidence type="ECO:0000256" key="7">
    <source>
        <dbReference type="ARBA" id="ARBA00023136"/>
    </source>
</evidence>
<dbReference type="SUPFAM" id="SSF161098">
    <property type="entry name" value="MetI-like"/>
    <property type="match status" value="1"/>
</dbReference>